<keyword evidence="3" id="KW-1185">Reference proteome</keyword>
<proteinExistence type="predicted"/>
<name>A0A1T0ABT8_9GAMM</name>
<dbReference type="InterPro" id="IPR001544">
    <property type="entry name" value="Aminotrans_IV"/>
</dbReference>
<dbReference type="InterPro" id="IPR043132">
    <property type="entry name" value="BCAT-like_C"/>
</dbReference>
<keyword evidence="2" id="KW-0456">Lyase</keyword>
<dbReference type="Proteomes" id="UP000190435">
    <property type="component" value="Unassembled WGS sequence"/>
</dbReference>
<evidence type="ECO:0000313" key="3">
    <source>
        <dbReference type="Proteomes" id="UP000190435"/>
    </source>
</evidence>
<reference evidence="1 3" key="1">
    <citation type="submission" date="2017-02" db="EMBL/GenBank/DDBJ databases">
        <title>Draft genome sequence of Moraxella caviae CCUG 355 type strain.</title>
        <authorList>
            <person name="Engstrom-Jakobsson H."/>
            <person name="Salva-Serra F."/>
            <person name="Thorell K."/>
            <person name="Gonzales-Siles L."/>
            <person name="Karlsson R."/>
            <person name="Boulund F."/>
            <person name="Engstrand L."/>
            <person name="Moore E."/>
        </authorList>
    </citation>
    <scope>NUCLEOTIDE SEQUENCE [LARGE SCALE GENOMIC DNA]</scope>
    <source>
        <strain evidence="1 3">CCUG 355</strain>
    </source>
</reference>
<evidence type="ECO:0000313" key="4">
    <source>
        <dbReference type="Proteomes" id="UP000255279"/>
    </source>
</evidence>
<dbReference type="InterPro" id="IPR043131">
    <property type="entry name" value="BCAT-like_N"/>
</dbReference>
<dbReference type="RefSeq" id="WP_078275580.1">
    <property type="nucleotide sequence ID" value="NZ_CAACXO010000013.1"/>
</dbReference>
<dbReference type="GO" id="GO:0008696">
    <property type="term" value="F:4-amino-4-deoxychorismate lyase activity"/>
    <property type="evidence" value="ECO:0007669"/>
    <property type="project" value="UniProtKB-EC"/>
</dbReference>
<dbReference type="STRING" id="34060.B0181_00695"/>
<dbReference type="Gene3D" id="3.30.470.10">
    <property type="match status" value="1"/>
</dbReference>
<dbReference type="EMBL" id="UGQE01000001">
    <property type="protein sequence ID" value="STZ10466.1"/>
    <property type="molecule type" value="Genomic_DNA"/>
</dbReference>
<reference evidence="2 4" key="2">
    <citation type="submission" date="2018-06" db="EMBL/GenBank/DDBJ databases">
        <authorList>
            <consortium name="Pathogen Informatics"/>
            <person name="Doyle S."/>
        </authorList>
    </citation>
    <scope>NUCLEOTIDE SEQUENCE [LARGE SCALE GENOMIC DNA]</scope>
    <source>
        <strain evidence="2 4">NCTC10293</strain>
    </source>
</reference>
<accession>A0A1T0ABT8</accession>
<dbReference type="Gene3D" id="3.20.10.10">
    <property type="entry name" value="D-amino Acid Aminotransferase, subunit A, domain 2"/>
    <property type="match status" value="1"/>
</dbReference>
<dbReference type="EC" id="4.1.3.38" evidence="2"/>
<dbReference type="OrthoDB" id="9805628at2"/>
<dbReference type="EMBL" id="MUXU01000005">
    <property type="protein sequence ID" value="OOR93195.1"/>
    <property type="molecule type" value="Genomic_DNA"/>
</dbReference>
<protein>
    <submittedName>
        <fullName evidence="2">Aminodeoxychorismate lyase</fullName>
        <ecNumber evidence="2">4.1.3.38</ecNumber>
    </submittedName>
</protein>
<dbReference type="AlphaFoldDB" id="A0A1T0ABT8"/>
<gene>
    <name evidence="2" type="primary">pabC</name>
    <name evidence="1" type="ORF">B0181_00695</name>
    <name evidence="2" type="ORF">NCTC10293_00801</name>
</gene>
<dbReference type="Pfam" id="PF01063">
    <property type="entry name" value="Aminotran_4"/>
    <property type="match status" value="2"/>
</dbReference>
<organism evidence="1 3">
    <name type="scientific">Moraxella caviae</name>
    <dbReference type="NCBI Taxonomy" id="34060"/>
    <lineage>
        <taxon>Bacteria</taxon>
        <taxon>Pseudomonadati</taxon>
        <taxon>Pseudomonadota</taxon>
        <taxon>Gammaproteobacteria</taxon>
        <taxon>Moraxellales</taxon>
        <taxon>Moraxellaceae</taxon>
        <taxon>Moraxella</taxon>
    </lineage>
</organism>
<dbReference type="InterPro" id="IPR036038">
    <property type="entry name" value="Aminotransferase-like"/>
</dbReference>
<evidence type="ECO:0000313" key="1">
    <source>
        <dbReference type="EMBL" id="OOR93195.1"/>
    </source>
</evidence>
<sequence length="337" mass="36880">MTTHCAPPTSPSYYHFSDGKLTSSTANPAPMDLRAFAYGDGFFSTLGVVNGRILWRELHLERLLVGVARFEFTFDCAAVMRTLDTLAAQTQEGMLKIIIARNPQAVRGYGFIDGQACAWIKAVPAPLYAPDSVAWLNMAWENLGEQNCAIPVQITNTKFTAQSADNLTTICQNPPKHTQLDKHTPITTTNQAICLSEPVGLRTPRLAGVKLIGCAEQVFLHQTLLRQQQTTPNLAEGLVKNLAGEWVSGTSANVFYQLHSGKWHTPPTDRSGVDGTLRRLLLAQNKVSERTLFDDDLAHLTGLFFTNAVKGIVPIGTLILADNQGTITLPPLDLSWL</sequence>
<dbReference type="SUPFAM" id="SSF56752">
    <property type="entry name" value="D-aminoacid aminotransferase-like PLP-dependent enzymes"/>
    <property type="match status" value="2"/>
</dbReference>
<evidence type="ECO:0000313" key="2">
    <source>
        <dbReference type="EMBL" id="STZ10466.1"/>
    </source>
</evidence>
<dbReference type="Proteomes" id="UP000255279">
    <property type="component" value="Unassembled WGS sequence"/>
</dbReference>